<dbReference type="STRING" id="1423763.FC46_GL000854"/>
<dbReference type="OrthoDB" id="2293239at2"/>
<dbReference type="RefSeq" id="WP_057799277.1">
    <property type="nucleotide sequence ID" value="NZ_AZFM01000025.1"/>
</dbReference>
<dbReference type="Proteomes" id="UP000051036">
    <property type="component" value="Unassembled WGS sequence"/>
</dbReference>
<protein>
    <submittedName>
        <fullName evidence="1">Uncharacterized protein</fullName>
    </submittedName>
</protein>
<proteinExistence type="predicted"/>
<keyword evidence="2" id="KW-1185">Reference proteome</keyword>
<accession>A0A0R1UFH0</accession>
<dbReference type="EMBL" id="AZFM01000025">
    <property type="protein sequence ID" value="KRL89298.1"/>
    <property type="molecule type" value="Genomic_DNA"/>
</dbReference>
<organism evidence="1 2">
    <name type="scientific">Lactobacillus kalixensis DSM 16043</name>
    <dbReference type="NCBI Taxonomy" id="1423763"/>
    <lineage>
        <taxon>Bacteria</taxon>
        <taxon>Bacillati</taxon>
        <taxon>Bacillota</taxon>
        <taxon>Bacilli</taxon>
        <taxon>Lactobacillales</taxon>
        <taxon>Lactobacillaceae</taxon>
        <taxon>Lactobacillus</taxon>
    </lineage>
</organism>
<evidence type="ECO:0000313" key="2">
    <source>
        <dbReference type="Proteomes" id="UP000051036"/>
    </source>
</evidence>
<gene>
    <name evidence="1" type="ORF">FC46_GL000854</name>
</gene>
<name>A0A0R1UFH0_9LACO</name>
<dbReference type="AlphaFoldDB" id="A0A0R1UFH0"/>
<evidence type="ECO:0000313" key="1">
    <source>
        <dbReference type="EMBL" id="KRL89298.1"/>
    </source>
</evidence>
<dbReference type="PATRIC" id="fig|1423763.3.peg.866"/>
<comment type="caution">
    <text evidence="1">The sequence shown here is derived from an EMBL/GenBank/DDBJ whole genome shotgun (WGS) entry which is preliminary data.</text>
</comment>
<reference evidence="1 2" key="1">
    <citation type="journal article" date="2015" name="Genome Announc.">
        <title>Expanding the biotechnology potential of lactobacilli through comparative genomics of 213 strains and associated genera.</title>
        <authorList>
            <person name="Sun Z."/>
            <person name="Harris H.M."/>
            <person name="McCann A."/>
            <person name="Guo C."/>
            <person name="Argimon S."/>
            <person name="Zhang W."/>
            <person name="Yang X."/>
            <person name="Jeffery I.B."/>
            <person name="Cooney J.C."/>
            <person name="Kagawa T.F."/>
            <person name="Liu W."/>
            <person name="Song Y."/>
            <person name="Salvetti E."/>
            <person name="Wrobel A."/>
            <person name="Rasinkangas P."/>
            <person name="Parkhill J."/>
            <person name="Rea M.C."/>
            <person name="O'Sullivan O."/>
            <person name="Ritari J."/>
            <person name="Douillard F.P."/>
            <person name="Paul Ross R."/>
            <person name="Yang R."/>
            <person name="Briner A.E."/>
            <person name="Felis G.E."/>
            <person name="de Vos W.M."/>
            <person name="Barrangou R."/>
            <person name="Klaenhammer T.R."/>
            <person name="Caufield P.W."/>
            <person name="Cui Y."/>
            <person name="Zhang H."/>
            <person name="O'Toole P.W."/>
        </authorList>
    </citation>
    <scope>NUCLEOTIDE SEQUENCE [LARGE SCALE GENOMIC DNA]</scope>
    <source>
        <strain evidence="1 2">DSM 16043</strain>
    </source>
</reference>
<sequence length="138" mass="15910">MSKKKIVAFAIALLGLFFVIAPSNKVGLNNTVKATQKPKYDKLVPYTVPKRFRGTWHEDRGKNQIKFTKNRIIAGRVNRPTYKFTTFVSPKSRVWLVLPYGKMISISLPGTDATGYYRQGKYLISEAIGQKWRYHRIK</sequence>